<reference evidence="2 3" key="1">
    <citation type="journal article" date="2012" name="BMC Genomics">
        <title>Comparative genomic analysis and phylogenetic position of Theileria equi.</title>
        <authorList>
            <person name="Kappmeyer L.S."/>
            <person name="Thiagarajan M."/>
            <person name="Herndon D.R."/>
            <person name="Ramsay J.D."/>
            <person name="Caler E."/>
            <person name="Djikeng A."/>
            <person name="Gillespie J.J."/>
            <person name="Lau A.O."/>
            <person name="Roalson E.H."/>
            <person name="Silva J.C."/>
            <person name="Silva M.G."/>
            <person name="Suarez C.E."/>
            <person name="Ueti M.W."/>
            <person name="Nene V.M."/>
            <person name="Mealey R.H."/>
            <person name="Knowles D.P."/>
            <person name="Brayton K.A."/>
        </authorList>
    </citation>
    <scope>NUCLEOTIDE SEQUENCE [LARGE SCALE GENOMIC DNA]</scope>
    <source>
        <strain evidence="2 3">WA</strain>
    </source>
</reference>
<evidence type="ECO:0000313" key="3">
    <source>
        <dbReference type="Proteomes" id="UP000031512"/>
    </source>
</evidence>
<gene>
    <name evidence="2" type="ORF">BEWA_026870</name>
</gene>
<keyword evidence="3" id="KW-1185">Reference proteome</keyword>
<feature type="region of interest" description="Disordered" evidence="1">
    <location>
        <begin position="585"/>
        <end position="616"/>
    </location>
</feature>
<name>L0AX62_THEEQ</name>
<feature type="compositionally biased region" description="Gly residues" evidence="1">
    <location>
        <begin position="604"/>
        <end position="614"/>
    </location>
</feature>
<proteinExistence type="predicted"/>
<organism evidence="2 3">
    <name type="scientific">Theileria equi strain WA</name>
    <dbReference type="NCBI Taxonomy" id="1537102"/>
    <lineage>
        <taxon>Eukaryota</taxon>
        <taxon>Sar</taxon>
        <taxon>Alveolata</taxon>
        <taxon>Apicomplexa</taxon>
        <taxon>Aconoidasida</taxon>
        <taxon>Piroplasmida</taxon>
        <taxon>Theileriidae</taxon>
        <taxon>Theileria</taxon>
    </lineage>
</organism>
<evidence type="ECO:0000256" key="1">
    <source>
        <dbReference type="SAM" id="MobiDB-lite"/>
    </source>
</evidence>
<accession>L0AX62</accession>
<dbReference type="KEGG" id="beq:BEWA_026870"/>
<dbReference type="VEuPathDB" id="PiroplasmaDB:BEWA_026870"/>
<dbReference type="GeneID" id="15807269"/>
<dbReference type="AlphaFoldDB" id="L0AX62"/>
<dbReference type="RefSeq" id="XP_004829504.1">
    <property type="nucleotide sequence ID" value="XM_004829447.1"/>
</dbReference>
<evidence type="ECO:0000313" key="2">
    <source>
        <dbReference type="EMBL" id="AFZ79838.1"/>
    </source>
</evidence>
<dbReference type="EMBL" id="CP001669">
    <property type="protein sequence ID" value="AFZ79838.1"/>
    <property type="molecule type" value="Genomic_DNA"/>
</dbReference>
<dbReference type="Proteomes" id="UP000031512">
    <property type="component" value="Chromosome 1"/>
</dbReference>
<sequence>MGAGRTCNDSGRKSIYIDIGNKSVSGSYTDTCRNKINISVDASIKSNTGLTGYKRYTHTPVDRPYYITEIHHHKKPQSSIDVTGGGRYEKKVTVYYLSYDDSNLVPAVVGLEKTRGDNRYDYYTRTNLSTYSPWKGEENHDVDQESQLLSKLTEISPKLNTLIVLNLTQTQGTYYANGEITKPPDSNQDTNINVTESGKVHNCYERFTHKPGGGIDRMRLLSTKKGGTSIPFEDPMIYTTPYSEAYVYFWEGDSSHTSPLILQLGESTFYKLHGKKWKHESGINEGTLKKKLDKENCAWNQAHVAKIAEKGTGSGTNYQCIGCSKPITVRNYPVIGYSYSIHYIAGSYIRRFKDGGTEQIELALTGKISSVYVYHYPLTDGIPLLIRLSGSSAIWFEKESIDSNNWKQISNNPQGNYLGNNTNILKLLRAKLPTVTIDLGKTNATSGSDTEYHYPSGEDEKDKINVTINKLAEGFIGFSHSVLNKSAFILGGVKYGEGTAFSGISSSSILKGVTAYYDGNGPEFQLENLLMVKLEKRGTGSNNYEYYTRGDEDKDGTTWTVLEGFGKTEKLETSELTTKLKNLKEELDKPSSPSGLQGPNGASGPSGPGDGDGQGSVTYSIQKFFEQILDTIRSHPAEIGGAVGGTIGTGILGFGTWKLWSKIMSCLITKAI</sequence>
<protein>
    <submittedName>
        <fullName evidence="2">Uncharacterized protein</fullName>
    </submittedName>
</protein>